<sequence>MAPLQWAAVMVWFPQALGLRVIVAGLGRTGTMSMLTALQRLGYKPYHLKSVMLNRSHASAWRAVAEHHMEAAEVIEMIHHDGFDATMDNPMCELVELQLRLFPEAKVILTTHPRGAKGWAKSFIQLMQVVRLQVANFSLTYPNILQFVPVLRDLTAMRCLMGQETMGLRPCELIYESIEKQQAMPGWLEEQYEKHNAYVRAKVPKEKLLEFSVQDGWEPLCQFLGVPVPSMAFPHVNDSASMQRVGLVLQVIVYGWAPAVFLPADVNKGDTLLRLCNDHLGIRMDEVIAFGDNYNDMEMLTLAGEGVAMKNAKDELKEAANRVSEWSNDEDAVARPPGRTRLWSARTESRCRAMPTGPTRASWRSCEDAADDADTDAAPEAPKADGDGPAPAADGGSAAEPAVEGPAGSVTVPVEKIVEVTAIPRAPALYIEATQGETRVVLLQDKGDRISVREVGSALGALKDLGAGREGEEASALLQRRADFATFLGSILKPASEVLVGEKNTEVVLGLSKWYSDLPDDDKASFEGLWDSMRQQVKENLAEDATLVLMPMSDDEQARHEHRAVSFAATQVQRLKPDFAGLVFDTSEGEPSELRCTTGFVPEAAVLRVSLSLEEGQKLIEGDAEGVTQWQGQCTERCKEVLTASKELLTGVCANAAAPQVCALGGLLHGVSTSGLLGMHELQASVSKLKESISDATPAIEKASILRTVALLETLQGLVESAALQVLFVQTWELGGSSFIASWSVGHYLKRPQGVKEKAQTDGPPPTPSEAGPAAPTDEGKEEKPQGTEEKPEAGTAATDEAPEAPLPPPTGTMENFWPSSASRTRAGPGFVVFIVAPNDDVPLSGADFSAIRAAAVQSDATVVLSARSPSSFVLEEGKKVAESNRALRPLADFAVRRFSPAGSSKAGSHQTAFQHLFEAIVSGKEAVYRSVVEGLQNLGFPGDAAASAEALLPVGTPKVSKKEFCDSLADAFVHPEMVVVCPKSSEGVVEWPEVRTVRFPGNDLIGEAALKTKVAEAWKAAGTGGHGVVRATVEADFVQDM</sequence>
<feature type="compositionally biased region" description="Basic and acidic residues" evidence="1">
    <location>
        <begin position="778"/>
        <end position="793"/>
    </location>
</feature>
<accession>A0ABP0SEI4</accession>
<dbReference type="PANTHER" id="PTHR36978">
    <property type="entry name" value="P-LOOP CONTAINING NUCLEOTIDE TRIPHOSPHATE HYDROLASE"/>
    <property type="match status" value="1"/>
</dbReference>
<dbReference type="PROSITE" id="PS01229">
    <property type="entry name" value="COF_2"/>
    <property type="match status" value="1"/>
</dbReference>
<comment type="caution">
    <text evidence="3">The sequence shown here is derived from an EMBL/GenBank/DDBJ whole genome shotgun (WGS) entry which is preliminary data.</text>
</comment>
<evidence type="ECO:0000256" key="2">
    <source>
        <dbReference type="SAM" id="SignalP"/>
    </source>
</evidence>
<dbReference type="InterPro" id="IPR023214">
    <property type="entry name" value="HAD_sf"/>
</dbReference>
<dbReference type="EMBL" id="CAXAMM010043572">
    <property type="protein sequence ID" value="CAK9110660.1"/>
    <property type="molecule type" value="Genomic_DNA"/>
</dbReference>
<protein>
    <submittedName>
        <fullName evidence="3">Phosphatase HI_0003</fullName>
    </submittedName>
</protein>
<dbReference type="SUPFAM" id="SSF56784">
    <property type="entry name" value="HAD-like"/>
    <property type="match status" value="1"/>
</dbReference>
<dbReference type="InterPro" id="IPR027417">
    <property type="entry name" value="P-loop_NTPase"/>
</dbReference>
<reference evidence="3 4" key="1">
    <citation type="submission" date="2024-02" db="EMBL/GenBank/DDBJ databases">
        <authorList>
            <person name="Chen Y."/>
            <person name="Shah S."/>
            <person name="Dougan E. K."/>
            <person name="Thang M."/>
            <person name="Chan C."/>
        </authorList>
    </citation>
    <scope>NUCLEOTIDE SEQUENCE [LARGE SCALE GENOMIC DNA]</scope>
</reference>
<feature type="signal peptide" evidence="2">
    <location>
        <begin position="1"/>
        <end position="18"/>
    </location>
</feature>
<name>A0ABP0SEI4_9DINO</name>
<dbReference type="Gene3D" id="3.40.50.1000">
    <property type="entry name" value="HAD superfamily/HAD-like"/>
    <property type="match status" value="1"/>
</dbReference>
<dbReference type="PANTHER" id="PTHR36978:SF4">
    <property type="entry name" value="P-LOOP CONTAINING NUCLEOSIDE TRIPHOSPHATE HYDROLASE PROTEIN"/>
    <property type="match status" value="1"/>
</dbReference>
<dbReference type="Pfam" id="PF17784">
    <property type="entry name" value="Sulfotransfer_4"/>
    <property type="match status" value="1"/>
</dbReference>
<evidence type="ECO:0000256" key="1">
    <source>
        <dbReference type="SAM" id="MobiDB-lite"/>
    </source>
</evidence>
<evidence type="ECO:0000313" key="4">
    <source>
        <dbReference type="Proteomes" id="UP001642464"/>
    </source>
</evidence>
<evidence type="ECO:0000313" key="3">
    <source>
        <dbReference type="EMBL" id="CAK9110660.1"/>
    </source>
</evidence>
<keyword evidence="2" id="KW-0732">Signal</keyword>
<keyword evidence="4" id="KW-1185">Reference proteome</keyword>
<organism evidence="3 4">
    <name type="scientific">Durusdinium trenchii</name>
    <dbReference type="NCBI Taxonomy" id="1381693"/>
    <lineage>
        <taxon>Eukaryota</taxon>
        <taxon>Sar</taxon>
        <taxon>Alveolata</taxon>
        <taxon>Dinophyceae</taxon>
        <taxon>Suessiales</taxon>
        <taxon>Symbiodiniaceae</taxon>
        <taxon>Durusdinium</taxon>
    </lineage>
</organism>
<dbReference type="Proteomes" id="UP001642464">
    <property type="component" value="Unassembled WGS sequence"/>
</dbReference>
<feature type="chain" id="PRO_5045470962" evidence="2">
    <location>
        <begin position="19"/>
        <end position="1042"/>
    </location>
</feature>
<feature type="compositionally biased region" description="Low complexity" evidence="1">
    <location>
        <begin position="378"/>
        <end position="402"/>
    </location>
</feature>
<dbReference type="InterPro" id="IPR040632">
    <property type="entry name" value="Sulfotransfer_4"/>
</dbReference>
<gene>
    <name evidence="3" type="ORF">SCF082_LOCUS51390</name>
</gene>
<feature type="compositionally biased region" description="Acidic residues" evidence="1">
    <location>
        <begin position="368"/>
        <end position="377"/>
    </location>
</feature>
<dbReference type="Gene3D" id="3.40.50.300">
    <property type="entry name" value="P-loop containing nucleotide triphosphate hydrolases"/>
    <property type="match status" value="1"/>
</dbReference>
<dbReference type="SUPFAM" id="SSF52540">
    <property type="entry name" value="P-loop containing nucleoside triphosphate hydrolases"/>
    <property type="match status" value="1"/>
</dbReference>
<feature type="region of interest" description="Disordered" evidence="1">
    <location>
        <begin position="754"/>
        <end position="822"/>
    </location>
</feature>
<dbReference type="InterPro" id="IPR036412">
    <property type="entry name" value="HAD-like_sf"/>
</dbReference>
<dbReference type="Pfam" id="PF08282">
    <property type="entry name" value="Hydrolase_3"/>
    <property type="match status" value="1"/>
</dbReference>
<proteinExistence type="predicted"/>
<feature type="region of interest" description="Disordered" evidence="1">
    <location>
        <begin position="320"/>
        <end position="408"/>
    </location>
</feature>